<evidence type="ECO:0000313" key="4">
    <source>
        <dbReference type="Proteomes" id="UP001172155"/>
    </source>
</evidence>
<dbReference type="AlphaFoldDB" id="A0AA40ERA5"/>
<protein>
    <recommendedName>
        <fullName evidence="2">F-box domain-containing protein</fullName>
    </recommendedName>
</protein>
<sequence length="160" mass="17997">PPPPSPSQTPTTDETPTPKTTLASLPPELHVLISQHLPYPDALSLKHTNRYFSLLVDTGVRLKIAWLVERRRLHLECPGNGGGCDLGSDVRFCRGSVRLLMQRRREHVECESRPGLGCLIYGTAECAQSRRFKVRVKRWMRTRVSVELWGVVMAVVMGVL</sequence>
<feature type="non-terminal residue" evidence="3">
    <location>
        <position position="1"/>
    </location>
</feature>
<accession>A0AA40ERA5</accession>
<evidence type="ECO:0000313" key="3">
    <source>
        <dbReference type="EMBL" id="KAK0744078.1"/>
    </source>
</evidence>
<feature type="domain" description="F-box" evidence="2">
    <location>
        <begin position="19"/>
        <end position="69"/>
    </location>
</feature>
<gene>
    <name evidence="3" type="ORF">B0T18DRAFT_306168</name>
</gene>
<proteinExistence type="predicted"/>
<feature type="compositionally biased region" description="Low complexity" evidence="1">
    <location>
        <begin position="8"/>
        <end position="20"/>
    </location>
</feature>
<dbReference type="SUPFAM" id="SSF81383">
    <property type="entry name" value="F-box domain"/>
    <property type="match status" value="1"/>
</dbReference>
<dbReference type="EMBL" id="JAUKUD010000005">
    <property type="protein sequence ID" value="KAK0744078.1"/>
    <property type="molecule type" value="Genomic_DNA"/>
</dbReference>
<comment type="caution">
    <text evidence="3">The sequence shown here is derived from an EMBL/GenBank/DDBJ whole genome shotgun (WGS) entry which is preliminary data.</text>
</comment>
<dbReference type="PROSITE" id="PS50181">
    <property type="entry name" value="FBOX"/>
    <property type="match status" value="1"/>
</dbReference>
<evidence type="ECO:0000259" key="2">
    <source>
        <dbReference type="PROSITE" id="PS50181"/>
    </source>
</evidence>
<dbReference type="InterPro" id="IPR001810">
    <property type="entry name" value="F-box_dom"/>
</dbReference>
<feature type="non-terminal residue" evidence="3">
    <location>
        <position position="160"/>
    </location>
</feature>
<organism evidence="3 4">
    <name type="scientific">Schizothecium vesticola</name>
    <dbReference type="NCBI Taxonomy" id="314040"/>
    <lineage>
        <taxon>Eukaryota</taxon>
        <taxon>Fungi</taxon>
        <taxon>Dikarya</taxon>
        <taxon>Ascomycota</taxon>
        <taxon>Pezizomycotina</taxon>
        <taxon>Sordariomycetes</taxon>
        <taxon>Sordariomycetidae</taxon>
        <taxon>Sordariales</taxon>
        <taxon>Schizotheciaceae</taxon>
        <taxon>Schizothecium</taxon>
    </lineage>
</organism>
<name>A0AA40ERA5_9PEZI</name>
<dbReference type="InterPro" id="IPR036047">
    <property type="entry name" value="F-box-like_dom_sf"/>
</dbReference>
<reference evidence="3" key="1">
    <citation type="submission" date="2023-06" db="EMBL/GenBank/DDBJ databases">
        <title>Genome-scale phylogeny and comparative genomics of the fungal order Sordariales.</title>
        <authorList>
            <consortium name="Lawrence Berkeley National Laboratory"/>
            <person name="Hensen N."/>
            <person name="Bonometti L."/>
            <person name="Westerberg I."/>
            <person name="Brannstrom I.O."/>
            <person name="Guillou S."/>
            <person name="Cros-Aarteil S."/>
            <person name="Calhoun S."/>
            <person name="Haridas S."/>
            <person name="Kuo A."/>
            <person name="Mondo S."/>
            <person name="Pangilinan J."/>
            <person name="Riley R."/>
            <person name="LaButti K."/>
            <person name="Andreopoulos B."/>
            <person name="Lipzen A."/>
            <person name="Chen C."/>
            <person name="Yanf M."/>
            <person name="Daum C."/>
            <person name="Ng V."/>
            <person name="Clum A."/>
            <person name="Steindorff A."/>
            <person name="Ohm R."/>
            <person name="Martin F."/>
            <person name="Silar P."/>
            <person name="Natvig D."/>
            <person name="Lalanne C."/>
            <person name="Gautier V."/>
            <person name="Ament-velasquez S.L."/>
            <person name="Kruys A."/>
            <person name="Hutchinson M.I."/>
            <person name="Powell A.J."/>
            <person name="Barry K."/>
            <person name="Miller A.N."/>
            <person name="Grigoriev I.V."/>
            <person name="Debuchy R."/>
            <person name="Gladieux P."/>
            <person name="Thoren M.H."/>
            <person name="Johannesson H."/>
        </authorList>
    </citation>
    <scope>NUCLEOTIDE SEQUENCE</scope>
    <source>
        <strain evidence="3">SMH3187-1</strain>
    </source>
</reference>
<evidence type="ECO:0000256" key="1">
    <source>
        <dbReference type="SAM" id="MobiDB-lite"/>
    </source>
</evidence>
<dbReference type="Proteomes" id="UP001172155">
    <property type="component" value="Unassembled WGS sequence"/>
</dbReference>
<keyword evidence="4" id="KW-1185">Reference proteome</keyword>
<feature type="region of interest" description="Disordered" evidence="1">
    <location>
        <begin position="1"/>
        <end position="20"/>
    </location>
</feature>